<sequence length="244" mass="25911">MRWLHGTADLNRQGSGTATVRVSAPGLYRVRSVASARRARDAYVKVTEEDGALHATVLGVDEQVPRTTGPVLQDLEERFGTTSARAERAVGQSASASCGGDCPVRGSSLLAVPGLHAAGIGRVAARRIVQCVDVALPRNAASPKLDADSLAPNVHALVVAPPVVVARNTILLPQTGQLVIRIGVAYGAPLLRIQNQLVALPGLALSTITATTRRHGEHRRRDRNPLHFRSLVGRESSANQYTRP</sequence>
<organism evidence="1 2">
    <name type="scientific">Myxococcus xanthus (strain DK1622)</name>
    <dbReference type="NCBI Taxonomy" id="246197"/>
    <lineage>
        <taxon>Bacteria</taxon>
        <taxon>Pseudomonadati</taxon>
        <taxon>Myxococcota</taxon>
        <taxon>Myxococcia</taxon>
        <taxon>Myxococcales</taxon>
        <taxon>Cystobacterineae</taxon>
        <taxon>Myxococcaceae</taxon>
        <taxon>Myxococcus</taxon>
    </lineage>
</organism>
<dbReference type="Proteomes" id="UP000002402">
    <property type="component" value="Chromosome"/>
</dbReference>
<gene>
    <name evidence="1" type="ordered locus">MXAN_1802</name>
</gene>
<reference evidence="1 2" key="1">
    <citation type="journal article" date="2006" name="Proc. Natl. Acad. Sci. U.S.A.">
        <title>Evolution of sensory complexity recorded in a myxobacterial genome.</title>
        <authorList>
            <person name="Goldman B.S."/>
            <person name="Nierman W.C."/>
            <person name="Kaiser D."/>
            <person name="Slater S.C."/>
            <person name="Durkin A.S."/>
            <person name="Eisen J.A."/>
            <person name="Ronning C.M."/>
            <person name="Barbazuk W.B."/>
            <person name="Blanchard M."/>
            <person name="Field C."/>
            <person name="Halling C."/>
            <person name="Hinkle G."/>
            <person name="Iartchuk O."/>
            <person name="Kim H.S."/>
            <person name="Mackenzie C."/>
            <person name="Madupu R."/>
            <person name="Miller N."/>
            <person name="Shvartsbeyn A."/>
            <person name="Sullivan S.A."/>
            <person name="Vaudin M."/>
            <person name="Wiegand R."/>
            <person name="Kaplan H.B."/>
        </authorList>
    </citation>
    <scope>NUCLEOTIDE SEQUENCE [LARGE SCALE GENOMIC DNA]</scope>
    <source>
        <strain evidence="2">DK1622</strain>
    </source>
</reference>
<dbReference type="HOGENOM" id="CLU_1137089_0_0_7"/>
<dbReference type="EMBL" id="CP000113">
    <property type="protein sequence ID" value="ABF91162.1"/>
    <property type="molecule type" value="Genomic_DNA"/>
</dbReference>
<proteinExistence type="predicted"/>
<keyword evidence="2" id="KW-1185">Reference proteome</keyword>
<name>Q1DBC5_MYXXD</name>
<dbReference type="AlphaFoldDB" id="Q1DBC5"/>
<protein>
    <submittedName>
        <fullName evidence="1">Uncharacterized protein</fullName>
    </submittedName>
</protein>
<evidence type="ECO:0000313" key="1">
    <source>
        <dbReference type="EMBL" id="ABF91162.1"/>
    </source>
</evidence>
<dbReference type="KEGG" id="mxa:MXAN_1802"/>
<accession>Q1DBC5</accession>
<evidence type="ECO:0000313" key="2">
    <source>
        <dbReference type="Proteomes" id="UP000002402"/>
    </source>
</evidence>
<dbReference type="EnsemblBacteria" id="ABF91162">
    <property type="protein sequence ID" value="ABF91162"/>
    <property type="gene ID" value="MXAN_1802"/>
</dbReference>